<dbReference type="Gene3D" id="3.10.20.90">
    <property type="entry name" value="Phosphatidylinositol 3-kinase Catalytic Subunit, Chain A, domain 1"/>
    <property type="match status" value="1"/>
</dbReference>
<accession>A0A812QF13</accession>
<name>A0A812QF13_SYMPI</name>
<organism evidence="2 3">
    <name type="scientific">Symbiodinium pilosum</name>
    <name type="common">Dinoflagellate</name>
    <dbReference type="NCBI Taxonomy" id="2952"/>
    <lineage>
        <taxon>Eukaryota</taxon>
        <taxon>Sar</taxon>
        <taxon>Alveolata</taxon>
        <taxon>Dinophyceae</taxon>
        <taxon>Suessiales</taxon>
        <taxon>Symbiodiniaceae</taxon>
        <taxon>Symbiodinium</taxon>
    </lineage>
</organism>
<evidence type="ECO:0000313" key="2">
    <source>
        <dbReference type="EMBL" id="CAE7387252.1"/>
    </source>
</evidence>
<gene>
    <name evidence="2" type="primary">ANKRD50</name>
    <name evidence="2" type="ORF">SPIL2461_LOCUS9487</name>
</gene>
<sequence>MTAESVVVWTTAGEKLATIPLTNGPDVRTLKRHLQKLHGQPRFRQRLVHNGRVLQDSDRVHELHTPRDLQMVLLPYAPASPSTRTQFLIACATGNHADVETLLQLPLDPNDWPYPPLIQVILHPRSREVFGLLLEAGADKNVNHNGWTPVRAALCRDMKMFLQLKGLDSLVALWEIDTLAAVCLWISCLSDIAMEFLECQWPHESPDSAAPSSRCLFPLLVAELTKLSVEFPFWFIPFRMVELIARGVAVAADSVAKSRQPGNGVAMAVRKAFIDDNISFHHQMPWRRMLGILAWTIARFRRLSYGVPYTFRECLHYAPVLFCNPFLQAVFGQLVALCVGRTRARLTSWAVGDSC</sequence>
<comment type="caution">
    <text evidence="2">The sequence shown here is derived from an EMBL/GenBank/DDBJ whole genome shotgun (WGS) entry which is preliminary data.</text>
</comment>
<dbReference type="InterPro" id="IPR029071">
    <property type="entry name" value="Ubiquitin-like_domsf"/>
</dbReference>
<dbReference type="CDD" id="cd17039">
    <property type="entry name" value="Ubl_ubiquitin_like"/>
    <property type="match status" value="1"/>
</dbReference>
<dbReference type="Proteomes" id="UP000649617">
    <property type="component" value="Unassembled WGS sequence"/>
</dbReference>
<dbReference type="SUPFAM" id="SSF54236">
    <property type="entry name" value="Ubiquitin-like"/>
    <property type="match status" value="1"/>
</dbReference>
<dbReference type="Gene3D" id="1.25.40.20">
    <property type="entry name" value="Ankyrin repeat-containing domain"/>
    <property type="match status" value="1"/>
</dbReference>
<evidence type="ECO:0000313" key="3">
    <source>
        <dbReference type="Proteomes" id="UP000649617"/>
    </source>
</evidence>
<dbReference type="EMBL" id="CAJNIZ010016557">
    <property type="protein sequence ID" value="CAE7387252.1"/>
    <property type="molecule type" value="Genomic_DNA"/>
</dbReference>
<reference evidence="2" key="1">
    <citation type="submission" date="2021-02" db="EMBL/GenBank/DDBJ databases">
        <authorList>
            <person name="Dougan E. K."/>
            <person name="Rhodes N."/>
            <person name="Thang M."/>
            <person name="Chan C."/>
        </authorList>
    </citation>
    <scope>NUCLEOTIDE SEQUENCE</scope>
</reference>
<proteinExistence type="predicted"/>
<dbReference type="OrthoDB" id="1585644at2759"/>
<dbReference type="Pfam" id="PF00240">
    <property type="entry name" value="ubiquitin"/>
    <property type="match status" value="1"/>
</dbReference>
<dbReference type="PROSITE" id="PS50053">
    <property type="entry name" value="UBIQUITIN_2"/>
    <property type="match status" value="1"/>
</dbReference>
<dbReference type="InterPro" id="IPR036770">
    <property type="entry name" value="Ankyrin_rpt-contain_sf"/>
</dbReference>
<dbReference type="SUPFAM" id="SSF48403">
    <property type="entry name" value="Ankyrin repeat"/>
    <property type="match status" value="1"/>
</dbReference>
<evidence type="ECO:0000259" key="1">
    <source>
        <dbReference type="PROSITE" id="PS50053"/>
    </source>
</evidence>
<dbReference type="InterPro" id="IPR000626">
    <property type="entry name" value="Ubiquitin-like_dom"/>
</dbReference>
<keyword evidence="3" id="KW-1185">Reference proteome</keyword>
<dbReference type="AlphaFoldDB" id="A0A812QF13"/>
<protein>
    <submittedName>
        <fullName evidence="2">ANKRD50 protein</fullName>
    </submittedName>
</protein>
<feature type="domain" description="Ubiquitin-like" evidence="1">
    <location>
        <begin position="4"/>
        <end position="64"/>
    </location>
</feature>